<feature type="domain" description="YncI copper-binding" evidence="2">
    <location>
        <begin position="32"/>
        <end position="180"/>
    </location>
</feature>
<keyword evidence="1" id="KW-1133">Transmembrane helix</keyword>
<name>A0A6F8YX68_9ACTN</name>
<accession>A0A6F8YX68</accession>
<organism evidence="3 4">
    <name type="scientific">Phytohabitans suffuscus</name>
    <dbReference type="NCBI Taxonomy" id="624315"/>
    <lineage>
        <taxon>Bacteria</taxon>
        <taxon>Bacillati</taxon>
        <taxon>Actinomycetota</taxon>
        <taxon>Actinomycetes</taxon>
        <taxon>Micromonosporales</taxon>
        <taxon>Micromonosporaceae</taxon>
    </lineage>
</organism>
<feature type="transmembrane region" description="Helical" evidence="1">
    <location>
        <begin position="215"/>
        <end position="238"/>
    </location>
</feature>
<dbReference type="InterPro" id="IPR038507">
    <property type="entry name" value="YcnI-like_sf"/>
</dbReference>
<evidence type="ECO:0000313" key="3">
    <source>
        <dbReference type="EMBL" id="BCB90692.1"/>
    </source>
</evidence>
<dbReference type="Pfam" id="PF07987">
    <property type="entry name" value="DUF1775"/>
    <property type="match status" value="1"/>
</dbReference>
<protein>
    <submittedName>
        <fullName evidence="3">Membrane protein</fullName>
    </submittedName>
</protein>
<keyword evidence="4" id="KW-1185">Reference proteome</keyword>
<dbReference type="CDD" id="cd08545">
    <property type="entry name" value="YcnI_like"/>
    <property type="match status" value="1"/>
</dbReference>
<dbReference type="RefSeq" id="WP_173163088.1">
    <property type="nucleotide sequence ID" value="NZ_AP022871.1"/>
</dbReference>
<dbReference type="Proteomes" id="UP000503011">
    <property type="component" value="Chromosome"/>
</dbReference>
<evidence type="ECO:0000256" key="1">
    <source>
        <dbReference type="SAM" id="Phobius"/>
    </source>
</evidence>
<keyword evidence="1" id="KW-0812">Transmembrane</keyword>
<evidence type="ECO:0000313" key="4">
    <source>
        <dbReference type="Proteomes" id="UP000503011"/>
    </source>
</evidence>
<reference evidence="3 4" key="1">
    <citation type="submission" date="2020-03" db="EMBL/GenBank/DDBJ databases">
        <title>Whole genome shotgun sequence of Phytohabitans suffuscus NBRC 105367.</title>
        <authorList>
            <person name="Komaki H."/>
            <person name="Tamura T."/>
        </authorList>
    </citation>
    <scope>NUCLEOTIDE SEQUENCE [LARGE SCALE GENOMIC DNA]</scope>
    <source>
        <strain evidence="3 4">NBRC 105367</strain>
    </source>
</reference>
<dbReference type="Gene3D" id="2.60.40.2230">
    <property type="entry name" value="Uncharacterised protein YcnI-like PF07987, DUF1775"/>
    <property type="match status" value="1"/>
</dbReference>
<dbReference type="InterPro" id="IPR012533">
    <property type="entry name" value="YcnI-copper_dom"/>
</dbReference>
<proteinExistence type="predicted"/>
<gene>
    <name evidence="3" type="ORF">Psuf_080050</name>
</gene>
<keyword evidence="1" id="KW-0472">Membrane</keyword>
<dbReference type="KEGG" id="psuu:Psuf_080050"/>
<sequence length="247" mass="24814">MRAARTVAGLGVAVLAGAVAAVGIGVGPASAHVTVNPREATQGGYAKLAFRVPNERDSASTTKVEVNIPAETAIASVSVRPMPGWTATVERGKLATPLKVHGEDVAEAVSKITWTAVAGSEVGPGQFQEFEVSAGPLPEVDRIVFKALQTYSNGEVVRWIDEPAAAGGEEPEHPAPVLKLAKAPAEGAAPAATGAANANLDLAGSTEDTGDGGGLATFAGLAGLVAGLAGLVFGLLAWRRAGATQPR</sequence>
<dbReference type="AlphaFoldDB" id="A0A6F8YX68"/>
<reference evidence="3 4" key="2">
    <citation type="submission" date="2020-03" db="EMBL/GenBank/DDBJ databases">
        <authorList>
            <person name="Ichikawa N."/>
            <person name="Kimura A."/>
            <person name="Kitahashi Y."/>
            <person name="Uohara A."/>
        </authorList>
    </citation>
    <scope>NUCLEOTIDE SEQUENCE [LARGE SCALE GENOMIC DNA]</scope>
    <source>
        <strain evidence="3 4">NBRC 105367</strain>
    </source>
</reference>
<dbReference type="EMBL" id="AP022871">
    <property type="protein sequence ID" value="BCB90692.1"/>
    <property type="molecule type" value="Genomic_DNA"/>
</dbReference>
<evidence type="ECO:0000259" key="2">
    <source>
        <dbReference type="Pfam" id="PF07987"/>
    </source>
</evidence>